<comment type="caution">
    <text evidence="1">The sequence shown here is derived from an EMBL/GenBank/DDBJ whole genome shotgun (WGS) entry which is preliminary data.</text>
</comment>
<reference evidence="1 2" key="1">
    <citation type="submission" date="2024-03" db="EMBL/GenBank/DDBJ databases">
        <title>Community enrichment and isolation of bacterial strains for fucoidan degradation.</title>
        <authorList>
            <person name="Sichert A."/>
        </authorList>
    </citation>
    <scope>NUCLEOTIDE SEQUENCE [LARGE SCALE GENOMIC DNA]</scope>
    <source>
        <strain evidence="1 2">AS76</strain>
    </source>
</reference>
<sequence>MNTKDVRPTLATVEWIAPDEQEEYSVLSMRFTQGEIEELQTFRFLGEFRESIVDAFDVPPPTSVL</sequence>
<evidence type="ECO:0000313" key="1">
    <source>
        <dbReference type="EMBL" id="MEM5538022.1"/>
    </source>
</evidence>
<keyword evidence="2" id="KW-1185">Reference proteome</keyword>
<name>A0ABU9TWC2_9GAMM</name>
<dbReference type="EMBL" id="JBBMRA010000028">
    <property type="protein sequence ID" value="MEM5538022.1"/>
    <property type="molecule type" value="Genomic_DNA"/>
</dbReference>
<proteinExistence type="predicted"/>
<protein>
    <submittedName>
        <fullName evidence="1">Uncharacterized protein</fullName>
    </submittedName>
</protein>
<gene>
    <name evidence="1" type="ORF">WNY58_16690</name>
</gene>
<dbReference type="Proteomes" id="UP001449225">
    <property type="component" value="Unassembled WGS sequence"/>
</dbReference>
<organism evidence="1 2">
    <name type="scientific">Neptuniibacter pectenicola</name>
    <dbReference type="NCBI Taxonomy" id="1806669"/>
    <lineage>
        <taxon>Bacteria</taxon>
        <taxon>Pseudomonadati</taxon>
        <taxon>Pseudomonadota</taxon>
        <taxon>Gammaproteobacteria</taxon>
        <taxon>Oceanospirillales</taxon>
        <taxon>Oceanospirillaceae</taxon>
        <taxon>Neptuniibacter</taxon>
    </lineage>
</organism>
<evidence type="ECO:0000313" key="2">
    <source>
        <dbReference type="Proteomes" id="UP001449225"/>
    </source>
</evidence>
<accession>A0ABU9TWC2</accession>
<dbReference type="RefSeq" id="WP_342855134.1">
    <property type="nucleotide sequence ID" value="NZ_JBBMRA010000028.1"/>
</dbReference>